<protein>
    <submittedName>
        <fullName evidence="1">Uncharacterized protein</fullName>
    </submittedName>
</protein>
<proteinExistence type="predicted"/>
<evidence type="ECO:0000313" key="1">
    <source>
        <dbReference type="EMBL" id="MBO1268693.1"/>
    </source>
</evidence>
<comment type="caution">
    <text evidence="1">The sequence shown here is derived from an EMBL/GenBank/DDBJ whole genome shotgun (WGS) entry which is preliminary data.</text>
</comment>
<organism evidence="1 2">
    <name type="scientific">Arthrobacter cavernae</name>
    <dbReference type="NCBI Taxonomy" id="2817681"/>
    <lineage>
        <taxon>Bacteria</taxon>
        <taxon>Bacillati</taxon>
        <taxon>Actinomycetota</taxon>
        <taxon>Actinomycetes</taxon>
        <taxon>Micrococcales</taxon>
        <taxon>Micrococcaceae</taxon>
        <taxon>Arthrobacter</taxon>
    </lineage>
</organism>
<dbReference type="EMBL" id="JAFNLL010000028">
    <property type="protein sequence ID" value="MBO1268693.1"/>
    <property type="molecule type" value="Genomic_DNA"/>
</dbReference>
<sequence>MAQFQETIRICVLAFGDLVNCLLGHVSEKNGKHHHAPALAFCQAQSCQRRFLKWPSLTSWRGDLDLDSSTA</sequence>
<dbReference type="RefSeq" id="WP_207616565.1">
    <property type="nucleotide sequence ID" value="NZ_JAFNLL010000028.1"/>
</dbReference>
<name>A0A939KMV4_9MICC</name>
<accession>A0A939KMV4</accession>
<reference evidence="1" key="1">
    <citation type="submission" date="2021-03" db="EMBL/GenBank/DDBJ databases">
        <title>A new species, PO-11, isolated from a karst cave deposit.</title>
        <authorList>
            <person name="Zhaoxiaoyong W."/>
        </authorList>
    </citation>
    <scope>NUCLEOTIDE SEQUENCE</scope>
    <source>
        <strain evidence="1">PO-11</strain>
    </source>
</reference>
<evidence type="ECO:0000313" key="2">
    <source>
        <dbReference type="Proteomes" id="UP000664164"/>
    </source>
</evidence>
<dbReference type="AlphaFoldDB" id="A0A939KMV4"/>
<keyword evidence="2" id="KW-1185">Reference proteome</keyword>
<gene>
    <name evidence="1" type="ORF">J1902_12015</name>
</gene>
<dbReference type="Proteomes" id="UP000664164">
    <property type="component" value="Unassembled WGS sequence"/>
</dbReference>